<evidence type="ECO:0000256" key="6">
    <source>
        <dbReference type="ARBA" id="ARBA00022723"/>
    </source>
</evidence>
<dbReference type="PANTHER" id="PTHR30040">
    <property type="entry name" value="THIAMINE BIOSYNTHESIS LIPOPROTEIN APBE"/>
    <property type="match status" value="1"/>
</dbReference>
<evidence type="ECO:0000256" key="5">
    <source>
        <dbReference type="ARBA" id="ARBA00022679"/>
    </source>
</evidence>
<evidence type="ECO:0000313" key="11">
    <source>
        <dbReference type="EMBL" id="NDY82732.1"/>
    </source>
</evidence>
<comment type="caution">
    <text evidence="11">The sequence shown here is derived from an EMBL/GenBank/DDBJ whole genome shotgun (WGS) entry which is preliminary data.</text>
</comment>
<keyword evidence="6" id="KW-0479">Metal-binding</keyword>
<dbReference type="RefSeq" id="WP_163652436.1">
    <property type="nucleotide sequence ID" value="NZ_JAAGRN010000003.1"/>
</dbReference>
<accession>A0A6B2QXL9</accession>
<evidence type="ECO:0000256" key="9">
    <source>
        <dbReference type="ARBA" id="ARBA00031306"/>
    </source>
</evidence>
<comment type="cofactor">
    <cofactor evidence="1">
        <name>Mg(2+)</name>
        <dbReference type="ChEBI" id="CHEBI:18420"/>
    </cofactor>
</comment>
<dbReference type="GO" id="GO:0016740">
    <property type="term" value="F:transferase activity"/>
    <property type="evidence" value="ECO:0007669"/>
    <property type="project" value="UniProtKB-KW"/>
</dbReference>
<keyword evidence="7" id="KW-0274">FAD</keyword>
<evidence type="ECO:0000256" key="4">
    <source>
        <dbReference type="ARBA" id="ARBA00022630"/>
    </source>
</evidence>
<sequence>MDLERRCRPLLGTYVEIGVDKHVEAIESAFASIEKVQKLMSFHQHDSDLSRINQSSSGQSLQVDPWTWSVLKRAIEMYHNTRGAFDCAIQGDLSDIHLCKHNIVRIDDSVLLDLGGIAKGFAVDQAIETLQLSGVDQAIVNAGGDLRVYGDDPRLITVRDPNRPSGVIPAGYLTCGSIATSAPYFSYQQNASNETCALMNPFTRLSICDLKSYSVIAPNCMDADALTKALAVHQNPDADYFKIYKAHALLQ</sequence>
<evidence type="ECO:0000256" key="3">
    <source>
        <dbReference type="ARBA" id="ARBA00016337"/>
    </source>
</evidence>
<gene>
    <name evidence="11" type="ORF">G3I67_05745</name>
</gene>
<evidence type="ECO:0000256" key="2">
    <source>
        <dbReference type="ARBA" id="ARBA00011955"/>
    </source>
</evidence>
<dbReference type="EC" id="2.7.1.180" evidence="2"/>
<dbReference type="EMBL" id="JAAGRN010000003">
    <property type="protein sequence ID" value="NDY82732.1"/>
    <property type="molecule type" value="Genomic_DNA"/>
</dbReference>
<evidence type="ECO:0000256" key="10">
    <source>
        <dbReference type="ARBA" id="ARBA00048540"/>
    </source>
</evidence>
<proteinExistence type="predicted"/>
<evidence type="ECO:0000256" key="1">
    <source>
        <dbReference type="ARBA" id="ARBA00001946"/>
    </source>
</evidence>
<organism evidence="11">
    <name type="scientific">Sheuella amnicola</name>
    <dbReference type="NCBI Taxonomy" id="2707330"/>
    <lineage>
        <taxon>Bacteria</taxon>
        <taxon>Pseudomonadati</taxon>
        <taxon>Pseudomonadota</taxon>
        <taxon>Betaproteobacteria</taxon>
        <taxon>Burkholderiales</taxon>
        <taxon>Alcaligenaceae</taxon>
        <taxon>Sheuella</taxon>
    </lineage>
</organism>
<dbReference type="Pfam" id="PF02424">
    <property type="entry name" value="ApbE"/>
    <property type="match status" value="2"/>
</dbReference>
<reference evidence="11" key="1">
    <citation type="submission" date="2020-02" db="EMBL/GenBank/DDBJ databases">
        <authorList>
            <person name="Chen W.-M."/>
        </authorList>
    </citation>
    <scope>NUCLEOTIDE SEQUENCE</scope>
    <source>
        <strain evidence="11">NBD-18</strain>
    </source>
</reference>
<name>A0A6B2QXL9_9BURK</name>
<comment type="catalytic activity">
    <reaction evidence="10">
        <text>L-threonyl-[protein] + FAD = FMN-L-threonyl-[protein] + AMP + H(+)</text>
        <dbReference type="Rhea" id="RHEA:36847"/>
        <dbReference type="Rhea" id="RHEA-COMP:11060"/>
        <dbReference type="Rhea" id="RHEA-COMP:11061"/>
        <dbReference type="ChEBI" id="CHEBI:15378"/>
        <dbReference type="ChEBI" id="CHEBI:30013"/>
        <dbReference type="ChEBI" id="CHEBI:57692"/>
        <dbReference type="ChEBI" id="CHEBI:74257"/>
        <dbReference type="ChEBI" id="CHEBI:456215"/>
        <dbReference type="EC" id="2.7.1.180"/>
    </reaction>
</comment>
<evidence type="ECO:0000256" key="8">
    <source>
        <dbReference type="ARBA" id="ARBA00022842"/>
    </source>
</evidence>
<dbReference type="InterPro" id="IPR024932">
    <property type="entry name" value="ApbE"/>
</dbReference>
<dbReference type="GO" id="GO:0046872">
    <property type="term" value="F:metal ion binding"/>
    <property type="evidence" value="ECO:0007669"/>
    <property type="project" value="UniProtKB-KW"/>
</dbReference>
<dbReference type="AlphaFoldDB" id="A0A6B2QXL9"/>
<dbReference type="PANTHER" id="PTHR30040:SF2">
    <property type="entry name" value="FAD:PROTEIN FMN TRANSFERASE"/>
    <property type="match status" value="1"/>
</dbReference>
<dbReference type="InterPro" id="IPR003374">
    <property type="entry name" value="ApbE-like_sf"/>
</dbReference>
<dbReference type="Gene3D" id="3.10.520.10">
    <property type="entry name" value="ApbE-like domains"/>
    <property type="match status" value="1"/>
</dbReference>
<keyword evidence="8" id="KW-0460">Magnesium</keyword>
<keyword evidence="5 11" id="KW-0808">Transferase</keyword>
<dbReference type="SUPFAM" id="SSF143631">
    <property type="entry name" value="ApbE-like"/>
    <property type="match status" value="1"/>
</dbReference>
<protein>
    <recommendedName>
        <fullName evidence="3">FAD:protein FMN transferase</fullName>
        <ecNumber evidence="2">2.7.1.180</ecNumber>
    </recommendedName>
    <alternativeName>
        <fullName evidence="9">Flavin transferase</fullName>
    </alternativeName>
</protein>
<keyword evidence="4" id="KW-0285">Flavoprotein</keyword>
<evidence type="ECO:0000256" key="7">
    <source>
        <dbReference type="ARBA" id="ARBA00022827"/>
    </source>
</evidence>